<dbReference type="KEGG" id="gsu:GSU2770"/>
<evidence type="ECO:0000256" key="1">
    <source>
        <dbReference type="SAM" id="SignalP"/>
    </source>
</evidence>
<dbReference type="InParanoid" id="Q749H3"/>
<keyword evidence="2" id="KW-0449">Lipoprotein</keyword>
<evidence type="ECO:0000313" key="3">
    <source>
        <dbReference type="Proteomes" id="UP000000577"/>
    </source>
</evidence>
<protein>
    <submittedName>
        <fullName evidence="2">Lipoprotein, putative</fullName>
    </submittedName>
</protein>
<proteinExistence type="predicted"/>
<keyword evidence="1" id="KW-0732">Signal</keyword>
<dbReference type="EMBL" id="AE017180">
    <property type="protein sequence ID" value="AAR36164.1"/>
    <property type="molecule type" value="Genomic_DNA"/>
</dbReference>
<dbReference type="AlphaFoldDB" id="Q749H3"/>
<accession>Q749H3</accession>
<gene>
    <name evidence="2" type="ordered locus">GSU2770</name>
</gene>
<dbReference type="Proteomes" id="UP000000577">
    <property type="component" value="Chromosome"/>
</dbReference>
<dbReference type="EnsemblBacteria" id="AAR36164">
    <property type="protein sequence ID" value="AAR36164"/>
    <property type="gene ID" value="GSU2770"/>
</dbReference>
<dbReference type="RefSeq" id="WP_010943397.1">
    <property type="nucleotide sequence ID" value="NC_002939.5"/>
</dbReference>
<reference evidence="2 3" key="1">
    <citation type="journal article" date="2003" name="Science">
        <title>Genome of Geobacter sulfurreducens: metal reduction in subsurface environments.</title>
        <authorList>
            <person name="Methe B.A."/>
            <person name="Nelson K.E."/>
            <person name="Eisen J.A."/>
            <person name="Paulsen I.T."/>
            <person name="Nelson W."/>
            <person name="Heidelberg J.F."/>
            <person name="Wu D."/>
            <person name="Wu M."/>
            <person name="Ward N."/>
            <person name="Beanan M.J."/>
            <person name="Dodson R.J."/>
            <person name="Madupu R."/>
            <person name="Brinkac L.M."/>
            <person name="Daugherty S.C."/>
            <person name="DeBoy R.T."/>
            <person name="Durkin A.S."/>
            <person name="Gwinn M."/>
            <person name="Kolonay J.F."/>
            <person name="Sullivan S.A."/>
            <person name="Haft D.H."/>
            <person name="Selengut J."/>
            <person name="Davidsen T.M."/>
            <person name="Zafar N."/>
            <person name="White O."/>
            <person name="Tran B."/>
            <person name="Romero C."/>
            <person name="Forberger H.A."/>
            <person name="Weidman J."/>
            <person name="Khouri H."/>
            <person name="Feldblyum T.V."/>
            <person name="Utterback T.R."/>
            <person name="Van Aken S.E."/>
            <person name="Lovley D.R."/>
            <person name="Fraser C.M."/>
        </authorList>
    </citation>
    <scope>NUCLEOTIDE SEQUENCE [LARGE SCALE GENOMIC DNA]</scope>
    <source>
        <strain evidence="3">ATCC 51573 / DSM 12127 / PCA</strain>
    </source>
</reference>
<dbReference type="HOGENOM" id="CLU_605146_0_0_7"/>
<sequence length="452" mass="48899">MISSVHNFVLTTATFIAAISMISCGADSADSTPSLPAQRPFYDFQYNLDQLTVGIRLFHPDYPYSPRIDIYEGATLCDSHPLTSQTGNLTLQNSSKCRDFTINLQYVPAANACQPGGLYLQSGSVTNPADGQTTNYTAMTLAAWDQNYNRVVPWLTPFDTPNLLSQMSQSDYVHADPLSTVGQWTYRLDYASSAIPPDGCSLQTNLDVSISPADETLGARVHNYTIRETNVGGQITASVTPNTAGAPTASVTLDGTIRHLSFVGLDVLREANIQASMAFDSPAQVSPVTAMFAPMRPYVKIESELFLNSLNGFPIGSLASHVAKFFSTITMPLMGFYDPLSLEPQVNANIGVSLATPLSIQGQVEYVVTPIALIPNYTFRPGFDDRTDCTAVPDPGLSCRLDSIITNYNATNGVPDSAARYILDVTLYSRTGGTYYPVIDMPKVVIPVSETN</sequence>
<reference evidence="2 3" key="2">
    <citation type="journal article" date="2012" name="BMC Genomics">
        <title>Comparative genomic analysis of Geobacter sulfurreducens KN400, a strain with enhanced capacity for extracellular electron transfer and electricity production.</title>
        <authorList>
            <person name="Butler J.E."/>
            <person name="Young N.D."/>
            <person name="Aklujkar M."/>
            <person name="Lovley D.R."/>
        </authorList>
    </citation>
    <scope>NUCLEOTIDE SEQUENCE [LARGE SCALE GENOMIC DNA]</scope>
    <source>
        <strain evidence="3">ATCC 51573 / DSM 12127 / PCA</strain>
    </source>
</reference>
<feature type="chain" id="PRO_5004284862" evidence="1">
    <location>
        <begin position="26"/>
        <end position="452"/>
    </location>
</feature>
<dbReference type="PATRIC" id="fig|243231.5.peg.2792"/>
<evidence type="ECO:0000313" key="2">
    <source>
        <dbReference type="EMBL" id="AAR36164.1"/>
    </source>
</evidence>
<keyword evidence="3" id="KW-1185">Reference proteome</keyword>
<dbReference type="STRING" id="243231.GSU2770"/>
<feature type="signal peptide" evidence="1">
    <location>
        <begin position="1"/>
        <end position="25"/>
    </location>
</feature>
<name>Q749H3_GEOSL</name>
<organism evidence="2 3">
    <name type="scientific">Geobacter sulfurreducens (strain ATCC 51573 / DSM 12127 / PCA)</name>
    <dbReference type="NCBI Taxonomy" id="243231"/>
    <lineage>
        <taxon>Bacteria</taxon>
        <taxon>Pseudomonadati</taxon>
        <taxon>Thermodesulfobacteriota</taxon>
        <taxon>Desulfuromonadia</taxon>
        <taxon>Geobacterales</taxon>
        <taxon>Geobacteraceae</taxon>
        <taxon>Geobacter</taxon>
    </lineage>
</organism>